<comment type="caution">
    <text evidence="2">The sequence shown here is derived from an EMBL/GenBank/DDBJ whole genome shotgun (WGS) entry which is preliminary data.</text>
</comment>
<gene>
    <name evidence="2" type="ORF">WT56_16120</name>
</gene>
<name>A0A132EHH5_9BURK</name>
<sequence length="172" mass="18638">MSIFIANCTKQHLDHHFRSPEHAGKAQVVHIPSGQQREIARGASGAVIEALVRHLEQFGFCNAEEVNGKISEFSGYLYRIGKPVTETHIVTGHDQLVDTQEHRSAQEATRSALAFDSATRDKKGGGKGRRMASVTSVEVKQDVPPGQKPTGDEVNFSLSVAPDGRADAKLPV</sequence>
<reference evidence="2 3" key="1">
    <citation type="submission" date="2015-11" db="EMBL/GenBank/DDBJ databases">
        <title>Expanding the genomic diversity of Burkholderia species for the development of highly accurate diagnostics.</title>
        <authorList>
            <person name="Sahl J."/>
            <person name="Keim P."/>
            <person name="Wagner D."/>
        </authorList>
    </citation>
    <scope>NUCLEOTIDE SEQUENCE [LARGE SCALE GENOMIC DNA]</scope>
    <source>
        <strain evidence="2 3">MSMB368WGS</strain>
    </source>
</reference>
<dbReference type="Proteomes" id="UP000062912">
    <property type="component" value="Unassembled WGS sequence"/>
</dbReference>
<evidence type="ECO:0000313" key="3">
    <source>
        <dbReference type="Proteomes" id="UP000062912"/>
    </source>
</evidence>
<dbReference type="RefSeq" id="WP_060241866.1">
    <property type="nucleotide sequence ID" value="NZ_LPJR01000029.1"/>
</dbReference>
<dbReference type="EMBL" id="LPJR01000029">
    <property type="protein sequence ID" value="KWF29905.1"/>
    <property type="molecule type" value="Genomic_DNA"/>
</dbReference>
<evidence type="ECO:0000313" key="2">
    <source>
        <dbReference type="EMBL" id="KWF29905.1"/>
    </source>
</evidence>
<feature type="region of interest" description="Disordered" evidence="1">
    <location>
        <begin position="102"/>
        <end position="172"/>
    </location>
</feature>
<proteinExistence type="predicted"/>
<organism evidence="2 3">
    <name type="scientific">Burkholderia pseudomultivorans</name>
    <dbReference type="NCBI Taxonomy" id="1207504"/>
    <lineage>
        <taxon>Bacteria</taxon>
        <taxon>Pseudomonadati</taxon>
        <taxon>Pseudomonadota</taxon>
        <taxon>Betaproteobacteria</taxon>
        <taxon>Burkholderiales</taxon>
        <taxon>Burkholderiaceae</taxon>
        <taxon>Burkholderia</taxon>
        <taxon>Burkholderia cepacia complex</taxon>
    </lineage>
</organism>
<protein>
    <submittedName>
        <fullName evidence="2">Uncharacterized protein</fullName>
    </submittedName>
</protein>
<evidence type="ECO:0000256" key="1">
    <source>
        <dbReference type="SAM" id="MobiDB-lite"/>
    </source>
</evidence>
<dbReference type="AlphaFoldDB" id="A0A132EHH5"/>
<dbReference type="OrthoDB" id="9129984at2"/>
<accession>A0A132EHH5</accession>